<keyword evidence="2" id="KW-1185">Reference proteome</keyword>
<gene>
    <name evidence="1" type="ORF">KY465_12270</name>
</gene>
<sequence length="122" mass="12895">MSEPNIAFAAPQTDCSARPSGHRPIDLVHLARQTGGDKHLESEVLALFARQLRKSTCEVAGLAGEARTALAHKICGSAKGVGAFDVARAAEKLETRPSDKKALAAFTKAAIEADNFILGLDR</sequence>
<comment type="caution">
    <text evidence="1">The sequence shown here is derived from an EMBL/GenBank/DDBJ whole genome shotgun (WGS) entry which is preliminary data.</text>
</comment>
<proteinExistence type="predicted"/>
<dbReference type="EMBL" id="JAHWQX010000003">
    <property type="protein sequence ID" value="MBW3098058.1"/>
    <property type="molecule type" value="Genomic_DNA"/>
</dbReference>
<dbReference type="RefSeq" id="WP_219201996.1">
    <property type="nucleotide sequence ID" value="NZ_JAHWQX010000003.1"/>
</dbReference>
<evidence type="ECO:0000313" key="2">
    <source>
        <dbReference type="Proteomes" id="UP001430804"/>
    </source>
</evidence>
<accession>A0ABS6WQY4</accession>
<reference evidence="1" key="1">
    <citation type="submission" date="2021-07" db="EMBL/GenBank/DDBJ databases">
        <title>Pseudohoeflea marina sp. nov. a polyhydroxyalcanoate-producing bacterium.</title>
        <authorList>
            <person name="Zheng W."/>
            <person name="Yu S."/>
            <person name="Huang Y."/>
        </authorList>
    </citation>
    <scope>NUCLEOTIDE SEQUENCE</scope>
    <source>
        <strain evidence="1">DP4N28-3</strain>
    </source>
</reference>
<organism evidence="1 2">
    <name type="scientific">Pseudohoeflea coraliihabitans</name>
    <dbReference type="NCBI Taxonomy" id="2860393"/>
    <lineage>
        <taxon>Bacteria</taxon>
        <taxon>Pseudomonadati</taxon>
        <taxon>Pseudomonadota</taxon>
        <taxon>Alphaproteobacteria</taxon>
        <taxon>Hyphomicrobiales</taxon>
        <taxon>Rhizobiaceae</taxon>
        <taxon>Pseudohoeflea</taxon>
    </lineage>
</organism>
<name>A0ABS6WQY4_9HYPH</name>
<dbReference type="Proteomes" id="UP001430804">
    <property type="component" value="Unassembled WGS sequence"/>
</dbReference>
<evidence type="ECO:0000313" key="1">
    <source>
        <dbReference type="EMBL" id="MBW3098058.1"/>
    </source>
</evidence>
<protein>
    <submittedName>
        <fullName evidence="1">Hpt domain-containing protein</fullName>
    </submittedName>
</protein>